<sequence length="174" mass="19024">MSKWSPGHRYLALALEASTPASKLLQTQANPRASQLVHGTRYTPLVPQSTPPFPSMDGWMLSFPALHTLAGLVLHLSTLSPFRLLPLLFSLLCYSTYHTADCRLPLLWPFFSNLLALSVSSSPLSSPLPHKHKHLQPKPESARPSGKAFILSSFVPLIGRPAQLTTLLPSSPLT</sequence>
<dbReference type="EMBL" id="JAOQAV010000012">
    <property type="protein sequence ID" value="KAJ4189870.1"/>
    <property type="molecule type" value="Genomic_DNA"/>
</dbReference>
<gene>
    <name evidence="1" type="ORF">NW755_005867</name>
</gene>
<evidence type="ECO:0000313" key="2">
    <source>
        <dbReference type="Proteomes" id="UP001152087"/>
    </source>
</evidence>
<name>A0A9W8R9K7_9HYPO</name>
<comment type="caution">
    <text evidence="1">The sequence shown here is derived from an EMBL/GenBank/DDBJ whole genome shotgun (WGS) entry which is preliminary data.</text>
</comment>
<proteinExistence type="predicted"/>
<evidence type="ECO:0000313" key="1">
    <source>
        <dbReference type="EMBL" id="KAJ4189870.1"/>
    </source>
</evidence>
<protein>
    <submittedName>
        <fullName evidence="1">Uncharacterized protein</fullName>
    </submittedName>
</protein>
<dbReference type="Proteomes" id="UP001152087">
    <property type="component" value="Unassembled WGS sequence"/>
</dbReference>
<accession>A0A9W8R9K7</accession>
<reference evidence="1" key="1">
    <citation type="submission" date="2022-09" db="EMBL/GenBank/DDBJ databases">
        <title>Fusarium specimens isolated from Avocado Roots.</title>
        <authorList>
            <person name="Stajich J."/>
            <person name="Roper C."/>
            <person name="Heimlech-Rivalta G."/>
        </authorList>
    </citation>
    <scope>NUCLEOTIDE SEQUENCE</scope>
    <source>
        <strain evidence="1">A02</strain>
    </source>
</reference>
<keyword evidence="2" id="KW-1185">Reference proteome</keyword>
<dbReference type="AlphaFoldDB" id="A0A9W8R9K7"/>
<organism evidence="1 2">
    <name type="scientific">Fusarium falciforme</name>
    <dbReference type="NCBI Taxonomy" id="195108"/>
    <lineage>
        <taxon>Eukaryota</taxon>
        <taxon>Fungi</taxon>
        <taxon>Dikarya</taxon>
        <taxon>Ascomycota</taxon>
        <taxon>Pezizomycotina</taxon>
        <taxon>Sordariomycetes</taxon>
        <taxon>Hypocreomycetidae</taxon>
        <taxon>Hypocreales</taxon>
        <taxon>Nectriaceae</taxon>
        <taxon>Fusarium</taxon>
        <taxon>Fusarium solani species complex</taxon>
    </lineage>
</organism>